<evidence type="ECO:0000256" key="3">
    <source>
        <dbReference type="ARBA" id="ARBA00023054"/>
    </source>
</evidence>
<evidence type="ECO:0000313" key="9">
    <source>
        <dbReference type="Proteomes" id="UP000095751"/>
    </source>
</evidence>
<dbReference type="PANTHER" id="PTHR47968:SF75">
    <property type="entry name" value="CENTROMERE-ASSOCIATED PROTEIN E"/>
    <property type="match status" value="1"/>
</dbReference>
<dbReference type="InterPro" id="IPR027417">
    <property type="entry name" value="P-loop_NTPase"/>
</dbReference>
<dbReference type="InParanoid" id="A0A1E7FP93"/>
<keyword evidence="2 5" id="KW-0067">ATP-binding</keyword>
<keyword evidence="4 5" id="KW-0505">Motor protein</keyword>
<feature type="binding site" evidence="5">
    <location>
        <begin position="88"/>
        <end position="95"/>
    </location>
    <ligand>
        <name>ATP</name>
        <dbReference type="ChEBI" id="CHEBI:30616"/>
    </ligand>
</feature>
<organism evidence="8 9">
    <name type="scientific">Fragilariopsis cylindrus CCMP1102</name>
    <dbReference type="NCBI Taxonomy" id="635003"/>
    <lineage>
        <taxon>Eukaryota</taxon>
        <taxon>Sar</taxon>
        <taxon>Stramenopiles</taxon>
        <taxon>Ochrophyta</taxon>
        <taxon>Bacillariophyta</taxon>
        <taxon>Bacillariophyceae</taxon>
        <taxon>Bacillariophycidae</taxon>
        <taxon>Bacillariales</taxon>
        <taxon>Bacillariaceae</taxon>
        <taxon>Fragilariopsis</taxon>
    </lineage>
</organism>
<name>A0A1E7FP93_9STRA</name>
<gene>
    <name evidence="8" type="ORF">FRACYDRAFT_158979</name>
</gene>
<feature type="domain" description="Kinesin motor" evidence="7">
    <location>
        <begin position="1"/>
        <end position="345"/>
    </location>
</feature>
<dbReference type="Pfam" id="PF00225">
    <property type="entry name" value="Kinesin"/>
    <property type="match status" value="1"/>
</dbReference>
<dbReference type="SUPFAM" id="SSF52540">
    <property type="entry name" value="P-loop containing nucleoside triphosphate hydrolases"/>
    <property type="match status" value="1"/>
</dbReference>
<dbReference type="PRINTS" id="PR00380">
    <property type="entry name" value="KINESINHEAVY"/>
</dbReference>
<dbReference type="GO" id="GO:0007018">
    <property type="term" value="P:microtubule-based movement"/>
    <property type="evidence" value="ECO:0007669"/>
    <property type="project" value="InterPro"/>
</dbReference>
<dbReference type="Proteomes" id="UP000095751">
    <property type="component" value="Unassembled WGS sequence"/>
</dbReference>
<dbReference type="GO" id="GO:0005524">
    <property type="term" value="F:ATP binding"/>
    <property type="evidence" value="ECO:0007669"/>
    <property type="project" value="UniProtKB-UniRule"/>
</dbReference>
<evidence type="ECO:0000256" key="2">
    <source>
        <dbReference type="ARBA" id="ARBA00022840"/>
    </source>
</evidence>
<dbReference type="Gene3D" id="3.40.850.10">
    <property type="entry name" value="Kinesin motor domain"/>
    <property type="match status" value="1"/>
</dbReference>
<dbReference type="InterPro" id="IPR036961">
    <property type="entry name" value="Kinesin_motor_dom_sf"/>
</dbReference>
<dbReference type="InterPro" id="IPR027640">
    <property type="entry name" value="Kinesin-like_fam"/>
</dbReference>
<keyword evidence="6" id="KW-0493">Microtubule</keyword>
<evidence type="ECO:0000256" key="4">
    <source>
        <dbReference type="ARBA" id="ARBA00023175"/>
    </source>
</evidence>
<accession>A0A1E7FP93</accession>
<dbReference type="KEGG" id="fcy:FRACYDRAFT_158979"/>
<evidence type="ECO:0000256" key="6">
    <source>
        <dbReference type="RuleBase" id="RU000394"/>
    </source>
</evidence>
<dbReference type="SMART" id="SM00129">
    <property type="entry name" value="KISc"/>
    <property type="match status" value="1"/>
</dbReference>
<evidence type="ECO:0000313" key="8">
    <source>
        <dbReference type="EMBL" id="OEU19982.1"/>
    </source>
</evidence>
<dbReference type="AlphaFoldDB" id="A0A1E7FP93"/>
<dbReference type="FunFam" id="3.40.850.10:FF:000170">
    <property type="entry name" value="Kinesin-like protein"/>
    <property type="match status" value="1"/>
</dbReference>
<dbReference type="GO" id="GO:0003777">
    <property type="term" value="F:microtubule motor activity"/>
    <property type="evidence" value="ECO:0007669"/>
    <property type="project" value="InterPro"/>
</dbReference>
<dbReference type="OrthoDB" id="3176171at2759"/>
<feature type="non-terminal residue" evidence="8">
    <location>
        <position position="373"/>
    </location>
</feature>
<keyword evidence="3" id="KW-0175">Coiled coil</keyword>
<dbReference type="GO" id="GO:0008017">
    <property type="term" value="F:microtubule binding"/>
    <property type="evidence" value="ECO:0007669"/>
    <property type="project" value="InterPro"/>
</dbReference>
<evidence type="ECO:0000259" key="7">
    <source>
        <dbReference type="PROSITE" id="PS50067"/>
    </source>
</evidence>
<dbReference type="EMBL" id="KV784355">
    <property type="protein sequence ID" value="OEU19982.1"/>
    <property type="molecule type" value="Genomic_DNA"/>
</dbReference>
<protein>
    <recommendedName>
        <fullName evidence="6">Kinesin-like protein</fullName>
    </recommendedName>
</protein>
<dbReference type="GO" id="GO:0005874">
    <property type="term" value="C:microtubule"/>
    <property type="evidence" value="ECO:0007669"/>
    <property type="project" value="UniProtKB-KW"/>
</dbReference>
<keyword evidence="9" id="KW-1185">Reference proteome</keyword>
<comment type="similarity">
    <text evidence="5 6">Belongs to the TRAFAC class myosin-kinesin ATPase superfamily. Kinesin family.</text>
</comment>
<dbReference type="InterPro" id="IPR001752">
    <property type="entry name" value="Kinesin_motor_dom"/>
</dbReference>
<dbReference type="PROSITE" id="PS50067">
    <property type="entry name" value="KINESIN_MOTOR_2"/>
    <property type="match status" value="1"/>
</dbReference>
<keyword evidence="1 5" id="KW-0547">Nucleotide-binding</keyword>
<evidence type="ECO:0000256" key="1">
    <source>
        <dbReference type="ARBA" id="ARBA00022741"/>
    </source>
</evidence>
<dbReference type="InterPro" id="IPR019821">
    <property type="entry name" value="Kinesin_motor_CS"/>
</dbReference>
<evidence type="ECO:0000256" key="5">
    <source>
        <dbReference type="PROSITE-ProRule" id="PRU00283"/>
    </source>
</evidence>
<proteinExistence type="inferred from homology"/>
<feature type="non-terminal residue" evidence="8">
    <location>
        <position position="1"/>
    </location>
</feature>
<dbReference type="PANTHER" id="PTHR47968">
    <property type="entry name" value="CENTROMERE PROTEIN E"/>
    <property type="match status" value="1"/>
</dbReference>
<dbReference type="PROSITE" id="PS00411">
    <property type="entry name" value="KINESIN_MOTOR_1"/>
    <property type="match status" value="1"/>
</dbReference>
<reference evidence="8 9" key="1">
    <citation type="submission" date="2016-09" db="EMBL/GenBank/DDBJ databases">
        <title>Extensive genetic diversity and differential bi-allelic expression allows diatom success in the polar Southern Ocean.</title>
        <authorList>
            <consortium name="DOE Joint Genome Institute"/>
            <person name="Mock T."/>
            <person name="Otillar R.P."/>
            <person name="Strauss J."/>
            <person name="Dupont C."/>
            <person name="Frickenhaus S."/>
            <person name="Maumus F."/>
            <person name="Mcmullan M."/>
            <person name="Sanges R."/>
            <person name="Schmutz J."/>
            <person name="Toseland A."/>
            <person name="Valas R."/>
            <person name="Veluchamy A."/>
            <person name="Ward B.J."/>
            <person name="Allen A."/>
            <person name="Barry K."/>
            <person name="Falciatore A."/>
            <person name="Ferrante M."/>
            <person name="Fortunato A.E."/>
            <person name="Gloeckner G."/>
            <person name="Gruber A."/>
            <person name="Hipkin R."/>
            <person name="Janech M."/>
            <person name="Kroth P."/>
            <person name="Leese F."/>
            <person name="Lindquist E."/>
            <person name="Lyon B.R."/>
            <person name="Martin J."/>
            <person name="Mayer C."/>
            <person name="Parker M."/>
            <person name="Quesneville H."/>
            <person name="Raymond J."/>
            <person name="Uhlig C."/>
            <person name="Valentin K.U."/>
            <person name="Worden A.Z."/>
            <person name="Armbrust E.V."/>
            <person name="Bowler C."/>
            <person name="Green B."/>
            <person name="Moulton V."/>
            <person name="Van Oosterhout C."/>
            <person name="Grigoriev I."/>
        </authorList>
    </citation>
    <scope>NUCLEOTIDE SEQUENCE [LARGE SCALE GENOMIC DNA]</scope>
    <source>
        <strain evidence="8 9">CCMP1102</strain>
    </source>
</reference>
<sequence>AVAIRMRPLNNAEGNNERTWKVLPKYASIAQTTRDGKPLSERITGRTFFTFDKTFGEDTNNKQVYNSVAKGIVNSAVDGLNGTIFAYGQTSSGKTYTMQGAGNLEQGMGGEGGVVHMAANDIFSQIVQKQERIFLVRVSFLEIYNEEVRDLLGDPNQTLKIREDPRRGVYVESNEEVVTDFDGLLKILVRGDKSRTFASTAMNERSSRSHTILRITIESREKDADEGMDIENREPSSDGAVRISTLNLVDLAGSESVRHTGATGERQKEGGLINQSLLTLSRVIVALGAPNQTHINFRDSKLTRILQPSLSGNARMAVICCATPSELYLEETRSTLQFASRAKLVKTNAQVNEVLDERSMIRRLQKQLAEAKR</sequence>